<evidence type="ECO:0000313" key="2">
    <source>
        <dbReference type="EMBL" id="CAA9440532.1"/>
    </source>
</evidence>
<evidence type="ECO:0000256" key="1">
    <source>
        <dbReference type="SAM" id="MobiDB-lite"/>
    </source>
</evidence>
<feature type="compositionally biased region" description="Polar residues" evidence="1">
    <location>
        <begin position="76"/>
        <end position="90"/>
    </location>
</feature>
<feature type="region of interest" description="Disordered" evidence="1">
    <location>
        <begin position="56"/>
        <end position="136"/>
    </location>
</feature>
<feature type="compositionally biased region" description="Low complexity" evidence="1">
    <location>
        <begin position="56"/>
        <end position="66"/>
    </location>
</feature>
<sequence length="146" mass="16185">MIDLLLPATPLRPRLLTGRRLVPRPAPAAALAAGLRSGLRTRRPLLRRRRHDNLLWLKSRRPWQAPRRPRPADSLSRVSKTVRGSRQARASSVGHPGRKLPERATECPAACGFASQPGHNRTRTVPNPRLKGSGMPTRLCCSPHVT</sequence>
<protein>
    <submittedName>
        <fullName evidence="2">Uncharacterized protein</fullName>
    </submittedName>
</protein>
<name>A0A6J4QE99_9BACT</name>
<reference evidence="2" key="1">
    <citation type="submission" date="2020-02" db="EMBL/GenBank/DDBJ databases">
        <authorList>
            <person name="Meier V. D."/>
        </authorList>
    </citation>
    <scope>NUCLEOTIDE SEQUENCE</scope>
    <source>
        <strain evidence="2">AVDCRST_MAG64</strain>
    </source>
</reference>
<organism evidence="2">
    <name type="scientific">uncultured Phycisphaerae bacterium</name>
    <dbReference type="NCBI Taxonomy" id="904963"/>
    <lineage>
        <taxon>Bacteria</taxon>
        <taxon>Pseudomonadati</taxon>
        <taxon>Planctomycetota</taxon>
        <taxon>Phycisphaerae</taxon>
        <taxon>environmental samples</taxon>
    </lineage>
</organism>
<proteinExistence type="predicted"/>
<accession>A0A6J4QE99</accession>
<dbReference type="AlphaFoldDB" id="A0A6J4QE99"/>
<gene>
    <name evidence="2" type="ORF">AVDCRST_MAG64-4127</name>
</gene>
<dbReference type="EMBL" id="CADCUQ010000956">
    <property type="protein sequence ID" value="CAA9440532.1"/>
    <property type="molecule type" value="Genomic_DNA"/>
</dbReference>